<dbReference type="Pfam" id="PF00564">
    <property type="entry name" value="PB1"/>
    <property type="match status" value="1"/>
</dbReference>
<dbReference type="EMBL" id="LXQA010075323">
    <property type="protein sequence ID" value="MCI10193.1"/>
    <property type="molecule type" value="Genomic_DNA"/>
</dbReference>
<dbReference type="FunFam" id="3.10.20.90:FF:000186">
    <property type="entry name" value="RWP-RK domain-containing protein"/>
    <property type="match status" value="1"/>
</dbReference>
<evidence type="ECO:0000259" key="6">
    <source>
        <dbReference type="PROSITE" id="PS51745"/>
    </source>
</evidence>
<evidence type="ECO:0000256" key="5">
    <source>
        <dbReference type="ARBA" id="ARBA00023242"/>
    </source>
</evidence>
<dbReference type="PANTHER" id="PTHR32002:SF80">
    <property type="entry name" value="PLANT REGULATOR RWP-RK FAMILY PROTEIN"/>
    <property type="match status" value="1"/>
</dbReference>
<evidence type="ECO:0000313" key="8">
    <source>
        <dbReference type="Proteomes" id="UP000265520"/>
    </source>
</evidence>
<dbReference type="SUPFAM" id="SSF54277">
    <property type="entry name" value="CAD &amp; PB1 domains"/>
    <property type="match status" value="1"/>
</dbReference>
<dbReference type="PROSITE" id="PS51745">
    <property type="entry name" value="PB1"/>
    <property type="match status" value="1"/>
</dbReference>
<comment type="subunit">
    <text evidence="1">Homodimers and heterodimers.</text>
</comment>
<proteinExistence type="predicted"/>
<dbReference type="Gene3D" id="3.10.20.90">
    <property type="entry name" value="Phosphatidylinositol 3-kinase Catalytic Subunit, Chain A, domain 1"/>
    <property type="match status" value="1"/>
</dbReference>
<sequence length="97" mass="10930">MKIVTIKATYRDDIIRFRVSLNCGIVELKEEISKRLKLEVGTFDIKYLDDDQEWILVACDADLQECMDILTSSGSNTIRLVVDDIVSILGSSVESSE</sequence>
<dbReference type="GO" id="GO:0003677">
    <property type="term" value="F:DNA binding"/>
    <property type="evidence" value="ECO:0007669"/>
    <property type="project" value="UniProtKB-KW"/>
</dbReference>
<dbReference type="Proteomes" id="UP000265520">
    <property type="component" value="Unassembled WGS sequence"/>
</dbReference>
<keyword evidence="8" id="KW-1185">Reference proteome</keyword>
<dbReference type="PANTHER" id="PTHR32002">
    <property type="entry name" value="PROTEIN NLP8"/>
    <property type="match status" value="1"/>
</dbReference>
<dbReference type="AlphaFoldDB" id="A0A392PDK2"/>
<feature type="domain" description="PB1" evidence="6">
    <location>
        <begin position="3"/>
        <end position="85"/>
    </location>
</feature>
<comment type="caution">
    <text evidence="7">The sequence shown here is derived from an EMBL/GenBank/DDBJ whole genome shotgun (WGS) entry which is preliminary data.</text>
</comment>
<name>A0A392PDK2_9FABA</name>
<evidence type="ECO:0000256" key="2">
    <source>
        <dbReference type="ARBA" id="ARBA00023015"/>
    </source>
</evidence>
<keyword evidence="4" id="KW-0804">Transcription</keyword>
<dbReference type="SMART" id="SM00666">
    <property type="entry name" value="PB1"/>
    <property type="match status" value="1"/>
</dbReference>
<organism evidence="7 8">
    <name type="scientific">Trifolium medium</name>
    <dbReference type="NCBI Taxonomy" id="97028"/>
    <lineage>
        <taxon>Eukaryota</taxon>
        <taxon>Viridiplantae</taxon>
        <taxon>Streptophyta</taxon>
        <taxon>Embryophyta</taxon>
        <taxon>Tracheophyta</taxon>
        <taxon>Spermatophyta</taxon>
        <taxon>Magnoliopsida</taxon>
        <taxon>eudicotyledons</taxon>
        <taxon>Gunneridae</taxon>
        <taxon>Pentapetalae</taxon>
        <taxon>rosids</taxon>
        <taxon>fabids</taxon>
        <taxon>Fabales</taxon>
        <taxon>Fabaceae</taxon>
        <taxon>Papilionoideae</taxon>
        <taxon>50 kb inversion clade</taxon>
        <taxon>NPAAA clade</taxon>
        <taxon>Hologalegina</taxon>
        <taxon>IRL clade</taxon>
        <taxon>Trifolieae</taxon>
        <taxon>Trifolium</taxon>
    </lineage>
</organism>
<reference evidence="7 8" key="1">
    <citation type="journal article" date="2018" name="Front. Plant Sci.">
        <title>Red Clover (Trifolium pratense) and Zigzag Clover (T. medium) - A Picture of Genomic Similarities and Differences.</title>
        <authorList>
            <person name="Dluhosova J."/>
            <person name="Istvanek J."/>
            <person name="Nedelnik J."/>
            <person name="Repkova J."/>
        </authorList>
    </citation>
    <scope>NUCLEOTIDE SEQUENCE [LARGE SCALE GENOMIC DNA]</scope>
    <source>
        <strain evidence="8">cv. 10/8</strain>
        <tissue evidence="7">Leaf</tissue>
    </source>
</reference>
<evidence type="ECO:0000256" key="4">
    <source>
        <dbReference type="ARBA" id="ARBA00023163"/>
    </source>
</evidence>
<dbReference type="InterPro" id="IPR000270">
    <property type="entry name" value="PB1_dom"/>
</dbReference>
<keyword evidence="2" id="KW-0805">Transcription regulation</keyword>
<dbReference type="InterPro" id="IPR053793">
    <property type="entry name" value="PB1-like"/>
</dbReference>
<evidence type="ECO:0000256" key="3">
    <source>
        <dbReference type="ARBA" id="ARBA00023125"/>
    </source>
</evidence>
<accession>A0A392PDK2</accession>
<dbReference type="GO" id="GO:0003700">
    <property type="term" value="F:DNA-binding transcription factor activity"/>
    <property type="evidence" value="ECO:0007669"/>
    <property type="project" value="InterPro"/>
</dbReference>
<protein>
    <submittedName>
        <fullName evidence="7">Protein NLP7-like</fullName>
    </submittedName>
</protein>
<evidence type="ECO:0000313" key="7">
    <source>
        <dbReference type="EMBL" id="MCI10193.1"/>
    </source>
</evidence>
<dbReference type="InterPro" id="IPR045012">
    <property type="entry name" value="NLP"/>
</dbReference>
<evidence type="ECO:0000256" key="1">
    <source>
        <dbReference type="ARBA" id="ARBA00011726"/>
    </source>
</evidence>
<keyword evidence="5" id="KW-0539">Nucleus</keyword>
<keyword evidence="3" id="KW-0238">DNA-binding</keyword>